<dbReference type="GeneID" id="31357037"/>
<evidence type="ECO:0000313" key="3">
    <source>
        <dbReference type="Proteomes" id="UP000001396"/>
    </source>
</evidence>
<comment type="caution">
    <text evidence="2">The sequence shown here is derived from an EMBL/GenBank/DDBJ whole genome shotgun (WGS) entry which is preliminary data.</text>
</comment>
<keyword evidence="3" id="KW-1185">Reference proteome</keyword>
<reference evidence="2 3" key="1">
    <citation type="journal article" date="2011" name="Genome Res.">
        <title>Phylogeny-wide analysis of social amoeba genomes highlights ancient origins for complex intercellular communication.</title>
        <authorList>
            <person name="Heidel A.J."/>
            <person name="Lawal H.M."/>
            <person name="Felder M."/>
            <person name="Schilde C."/>
            <person name="Helps N.R."/>
            <person name="Tunggal B."/>
            <person name="Rivero F."/>
            <person name="John U."/>
            <person name="Schleicher M."/>
            <person name="Eichinger L."/>
            <person name="Platzer M."/>
            <person name="Noegel A.A."/>
            <person name="Schaap P."/>
            <person name="Gloeckner G."/>
        </authorList>
    </citation>
    <scope>NUCLEOTIDE SEQUENCE [LARGE SCALE GENOMIC DNA]</scope>
    <source>
        <strain evidence="3">ATCC 26659 / Pp 5 / PN500</strain>
    </source>
</reference>
<evidence type="ECO:0000313" key="2">
    <source>
        <dbReference type="EMBL" id="EFA85551.1"/>
    </source>
</evidence>
<dbReference type="InParanoid" id="D3AZG8"/>
<dbReference type="RefSeq" id="XP_020437659.1">
    <property type="nucleotide sequence ID" value="XM_020572516.1"/>
</dbReference>
<dbReference type="EMBL" id="ADBJ01000007">
    <property type="protein sequence ID" value="EFA85551.1"/>
    <property type="molecule type" value="Genomic_DNA"/>
</dbReference>
<gene>
    <name evidence="2" type="ORF">PPL_01509</name>
</gene>
<accession>D3AZG8</accession>
<protein>
    <submittedName>
        <fullName evidence="2">Uncharacterized protein</fullName>
    </submittedName>
</protein>
<sequence length="83" mass="9830">MSFVSLCSFHHIFYRTSEEMSKNKKLDLSDENINDIIRNAENHKEWNVEAADQQTTEDSKQKNILKANKKIRKMVPEDVEKFD</sequence>
<dbReference type="Proteomes" id="UP000001396">
    <property type="component" value="Unassembled WGS sequence"/>
</dbReference>
<name>D3AZG8_HETP5</name>
<evidence type="ECO:0000256" key="1">
    <source>
        <dbReference type="SAM" id="MobiDB-lite"/>
    </source>
</evidence>
<organism evidence="2 3">
    <name type="scientific">Heterostelium pallidum (strain ATCC 26659 / Pp 5 / PN500)</name>
    <name type="common">Cellular slime mold</name>
    <name type="synonym">Polysphondylium pallidum</name>
    <dbReference type="NCBI Taxonomy" id="670386"/>
    <lineage>
        <taxon>Eukaryota</taxon>
        <taxon>Amoebozoa</taxon>
        <taxon>Evosea</taxon>
        <taxon>Eumycetozoa</taxon>
        <taxon>Dictyostelia</taxon>
        <taxon>Acytosteliales</taxon>
        <taxon>Acytosteliaceae</taxon>
        <taxon>Heterostelium</taxon>
    </lineage>
</organism>
<proteinExistence type="predicted"/>
<dbReference type="AlphaFoldDB" id="D3AZG8"/>
<feature type="region of interest" description="Disordered" evidence="1">
    <location>
        <begin position="48"/>
        <end position="69"/>
    </location>
</feature>
<dbReference type="OMA" id="ANIHKAQ"/>
<dbReference type="FunCoup" id="D3AZG8">
    <property type="interactions" value="116"/>
</dbReference>